<dbReference type="EMBL" id="JACEIP010000010">
    <property type="protein sequence ID" value="MBA4542884.1"/>
    <property type="molecule type" value="Genomic_DNA"/>
</dbReference>
<dbReference type="Gene3D" id="2.60.120.860">
    <property type="match status" value="1"/>
</dbReference>
<evidence type="ECO:0000259" key="1">
    <source>
        <dbReference type="Pfam" id="PF05709"/>
    </source>
</evidence>
<dbReference type="InterPro" id="IPR008841">
    <property type="entry name" value="Siphovirus-type_tail_N"/>
</dbReference>
<evidence type="ECO:0000259" key="2">
    <source>
        <dbReference type="Pfam" id="PF22768"/>
    </source>
</evidence>
<dbReference type="Gene3D" id="2.60.120.200">
    <property type="match status" value="1"/>
</dbReference>
<feature type="domain" description="Siphovirus-type tail component C-terminal" evidence="2">
    <location>
        <begin position="990"/>
        <end position="1084"/>
    </location>
</feature>
<comment type="caution">
    <text evidence="3">The sequence shown here is derived from an EMBL/GenBank/DDBJ whole genome shotgun (WGS) entry which is preliminary data.</text>
</comment>
<dbReference type="RefSeq" id="WP_160173893.1">
    <property type="nucleotide sequence ID" value="NZ_JACEIP010000010.1"/>
</dbReference>
<dbReference type="Pfam" id="PF22768">
    <property type="entry name" value="SPP1_Dit"/>
    <property type="match status" value="1"/>
</dbReference>
<gene>
    <name evidence="3" type="ORF">H1164_08215</name>
</gene>
<dbReference type="Pfam" id="PF05709">
    <property type="entry name" value="Sipho_tail"/>
    <property type="match status" value="1"/>
</dbReference>
<dbReference type="Proteomes" id="UP000530514">
    <property type="component" value="Unassembled WGS sequence"/>
</dbReference>
<keyword evidence="4" id="KW-1185">Reference proteome</keyword>
<dbReference type="InterPro" id="IPR054738">
    <property type="entry name" value="Siphovirus-type_tail_C"/>
</dbReference>
<evidence type="ECO:0000313" key="3">
    <source>
        <dbReference type="EMBL" id="MBA4542884.1"/>
    </source>
</evidence>
<dbReference type="OrthoDB" id="3078561at2"/>
<dbReference type="Gene3D" id="2.40.30.200">
    <property type="match status" value="1"/>
</dbReference>
<accession>A0A7W1XA70</accession>
<feature type="domain" description="Siphovirus-type tail component RIFT-related" evidence="1">
    <location>
        <begin position="17"/>
        <end position="119"/>
    </location>
</feature>
<dbReference type="SUPFAM" id="SSF49899">
    <property type="entry name" value="Concanavalin A-like lectins/glucanases"/>
    <property type="match status" value="1"/>
</dbReference>
<dbReference type="InterPro" id="IPR013320">
    <property type="entry name" value="ConA-like_dom_sf"/>
</dbReference>
<dbReference type="Pfam" id="PF13385">
    <property type="entry name" value="Laminin_G_3"/>
    <property type="match status" value="1"/>
</dbReference>
<dbReference type="NCBIfam" id="TIGR01633">
    <property type="entry name" value="phi3626_gp14_N"/>
    <property type="match status" value="1"/>
</dbReference>
<evidence type="ECO:0000313" key="4">
    <source>
        <dbReference type="Proteomes" id="UP000530514"/>
    </source>
</evidence>
<protein>
    <submittedName>
        <fullName evidence="3">Phage tail family protein</fullName>
    </submittedName>
</protein>
<name>A0A7W1XA70_9BACL</name>
<proteinExistence type="predicted"/>
<reference evidence="3 4" key="1">
    <citation type="submission" date="2020-07" db="EMBL/GenBank/DDBJ databases">
        <authorList>
            <person name="Feng H."/>
        </authorList>
    </citation>
    <scope>NUCLEOTIDE SEQUENCE [LARGE SCALE GENOMIC DNA]</scope>
    <source>
        <strain evidence="4">s-11</strain>
    </source>
</reference>
<organism evidence="3 4">
    <name type="scientific">Thermoactinomyces daqus</name>
    <dbReference type="NCBI Taxonomy" id="1329516"/>
    <lineage>
        <taxon>Bacteria</taxon>
        <taxon>Bacillati</taxon>
        <taxon>Bacillota</taxon>
        <taxon>Bacilli</taxon>
        <taxon>Bacillales</taxon>
        <taxon>Thermoactinomycetaceae</taxon>
        <taxon>Thermoactinomyces</taxon>
    </lineage>
</organism>
<dbReference type="AlphaFoldDB" id="A0A7W1XA70"/>
<sequence>MFSFNGKHANVYFSKVLDVKRGMSAPRSPKLQSIPGKVGAYFFGVDTDVYEIECSVLIKGTDREDLWRKIRIANGWLLQDELKELVFDDEPELTYQAVCVKELDIDEILEFGIGTIRFIAPDAVAEGQTKEQRVGSASAQFSRTGIRYREDGTEVTDNYPVYKTGKFGQAILVEEGTANLLDSAANPTQEEVQVEIGQDYYLSVVDGLATIEHKRTETAPKTTIDKEGTDFSGSNDNSWNVGTLTGTAAASDGTNQYGVLQLAKSGTDKTFVDTTDSDWNAGTTNNITVYQTGTNSYITITLPSWDDLDGMNDLTQWNGASTAGAAVTTEGGTTFIRVTSSASAATGIDKRPAITFTNGFTIDFRARTTGTSSFYISDGTVGFIDNIPNTNNNWAWFRIAIANSSSGALYQNGTLVKNLTSQSYATRRILLGYQSAGTAGIIKDFDAVYYKIGANYGQPPANHIYTGDFYSREFDLSDVGLVNTFSSNSTASLESLYSGVSGTNDVKFQLGTNTGGTTTWSGTWSSTMPFTKGDDLTNKRLKYWVHLSMQDSGDAPCLYDQTISLTSGYKTSGTYESPAIDISQVKKASSTLQNWTAYGSQPAGTSISLQTRFSTDGGTTWSAYQDTTNGSSIPGITQTTDLSNARFQYKFTLSTSDVAVTPKLDKTTYSFTTGYKPSQTITIAGYPVGSIGTSANSSLEWSETKPSGTNVVFESSLDGTNWSTVTNGGTLFPAGSDLTGKTLYLRYTLSTSDNSKTPTLGSSITWFIQQQEPNKIKPATSTLRLTPTNVSRWQLEQKPYATGWNDTGTRNSEVLKVFAQEIVNDGKDTGTIDFFAYEEAENFKRYLIDADGTYGFSLFRNSDNQYEVWHNGSQQIVAASPSAGWHHVGITWNSSTLNLYLDGNLAGSASLISGINLTGTNYFYIGCTKSGTNQWNSLIDDLVVSQEFKDINYFVERANSTIPSQNSLTSKVYPFDESLVAIGDSTIVYNGTAETFPIFTITFAASTTNFKITNDSEYVQVTRNFAANDVLIVDCEKQLVTLNGASIMEYLDLDSDFFNVKSGDVIAIDPAGIATVDVSFVERWL</sequence>
<dbReference type="InterPro" id="IPR006520">
    <property type="entry name" value="Dit_BPSPP_N"/>
</dbReference>